<evidence type="ECO:0000256" key="3">
    <source>
        <dbReference type="SAM" id="Phobius"/>
    </source>
</evidence>
<keyword evidence="3" id="KW-0472">Membrane</keyword>
<evidence type="ECO:0000313" key="5">
    <source>
        <dbReference type="EMBL" id="PON56421.1"/>
    </source>
</evidence>
<dbReference type="InterPro" id="IPR000719">
    <property type="entry name" value="Prot_kinase_dom"/>
</dbReference>
<feature type="domain" description="Protein kinase" evidence="4">
    <location>
        <begin position="1"/>
        <end position="261"/>
    </location>
</feature>
<gene>
    <name evidence="5" type="ORF">PanWU01x14_181140</name>
</gene>
<dbReference type="PANTHER" id="PTHR27005">
    <property type="entry name" value="WALL-ASSOCIATED RECEPTOR KINASE-LIKE 21"/>
    <property type="match status" value="1"/>
</dbReference>
<keyword evidence="3" id="KW-1133">Transmembrane helix</keyword>
<dbReference type="PANTHER" id="PTHR27005:SF280">
    <property type="entry name" value="WALL-ASSOCIATED RECEPTOR KINASE-LIKE 8"/>
    <property type="match status" value="1"/>
</dbReference>
<keyword evidence="3" id="KW-0812">Transmembrane</keyword>
<protein>
    <submittedName>
        <fullName evidence="5">Serine/threonine protein kinase</fullName>
    </submittedName>
</protein>
<reference evidence="6" key="1">
    <citation type="submission" date="2016-06" db="EMBL/GenBank/DDBJ databases">
        <title>Parallel loss of symbiosis genes in relatives of nitrogen-fixing non-legume Parasponia.</title>
        <authorList>
            <person name="Van Velzen R."/>
            <person name="Holmer R."/>
            <person name="Bu F."/>
            <person name="Rutten L."/>
            <person name="Van Zeijl A."/>
            <person name="Liu W."/>
            <person name="Santuari L."/>
            <person name="Cao Q."/>
            <person name="Sharma T."/>
            <person name="Shen D."/>
            <person name="Roswanjaya Y."/>
            <person name="Wardhani T."/>
            <person name="Kalhor M.S."/>
            <person name="Jansen J."/>
            <person name="Van den Hoogen J."/>
            <person name="Gungor B."/>
            <person name="Hartog M."/>
            <person name="Hontelez J."/>
            <person name="Verver J."/>
            <person name="Yang W.-C."/>
            <person name="Schijlen E."/>
            <person name="Repin R."/>
            <person name="Schilthuizen M."/>
            <person name="Schranz E."/>
            <person name="Heidstra R."/>
            <person name="Miyata K."/>
            <person name="Fedorova E."/>
            <person name="Kohlen W."/>
            <person name="Bisseling T."/>
            <person name="Smit S."/>
            <person name="Geurts R."/>
        </authorList>
    </citation>
    <scope>NUCLEOTIDE SEQUENCE [LARGE SCALE GENOMIC DNA]</scope>
    <source>
        <strain evidence="6">cv. WU1-14</strain>
    </source>
</reference>
<dbReference type="Proteomes" id="UP000237105">
    <property type="component" value="Unassembled WGS sequence"/>
</dbReference>
<dbReference type="GO" id="GO:0007166">
    <property type="term" value="P:cell surface receptor signaling pathway"/>
    <property type="evidence" value="ECO:0007669"/>
    <property type="project" value="InterPro"/>
</dbReference>
<dbReference type="GO" id="GO:0005524">
    <property type="term" value="F:ATP binding"/>
    <property type="evidence" value="ECO:0007669"/>
    <property type="project" value="UniProtKB-KW"/>
</dbReference>
<sequence length="327" mass="35678">MIFPAGVSSGVGALVLIFGAWGLSKLIKRRKDIKRKERFFKQNGGLLLQQQIVSSGEVMINELEKTTDHYNTNRILGRGGQGSVYKGMLEDGKIVAVKKSKQASQEAAGALSYLHSAASIDIKSTNILLDEKYRAKVADFETSRSISEDLTHITTLVSGTFEKSDVYSFGVVIIELLSSGQKPVSLTSSRKGSRSLATHFMECMEENRLFDIVDPRIINEACSESIRVVANLAYRSLDLVGKNRPTMKEVAIELEGIQKSLEVSSDFDDHKTCEKAAYSRPNQVVDQLPRGFATTTSIGSGYCSTSSTDAALSIDVQTTISSLNTSI</sequence>
<accession>A0A2P5C5Z8</accession>
<dbReference type="SMART" id="SM00220">
    <property type="entry name" value="S_TKc"/>
    <property type="match status" value="1"/>
</dbReference>
<dbReference type="Gene3D" id="1.10.510.10">
    <property type="entry name" value="Transferase(Phosphotransferase) domain 1"/>
    <property type="match status" value="2"/>
</dbReference>
<dbReference type="Pfam" id="PF07714">
    <property type="entry name" value="PK_Tyr_Ser-Thr"/>
    <property type="match status" value="1"/>
</dbReference>
<dbReference type="EMBL" id="JXTB01000171">
    <property type="protein sequence ID" value="PON56421.1"/>
    <property type="molecule type" value="Genomic_DNA"/>
</dbReference>
<keyword evidence="5" id="KW-0723">Serine/threonine-protein kinase</keyword>
<keyword evidence="5" id="KW-0808">Transferase</keyword>
<dbReference type="SUPFAM" id="SSF56112">
    <property type="entry name" value="Protein kinase-like (PK-like)"/>
    <property type="match status" value="1"/>
</dbReference>
<dbReference type="PROSITE" id="PS50011">
    <property type="entry name" value="PROTEIN_KINASE_DOM"/>
    <property type="match status" value="1"/>
</dbReference>
<evidence type="ECO:0000256" key="1">
    <source>
        <dbReference type="ARBA" id="ARBA00022741"/>
    </source>
</evidence>
<organism evidence="5 6">
    <name type="scientific">Parasponia andersonii</name>
    <name type="common">Sponia andersonii</name>
    <dbReference type="NCBI Taxonomy" id="3476"/>
    <lineage>
        <taxon>Eukaryota</taxon>
        <taxon>Viridiplantae</taxon>
        <taxon>Streptophyta</taxon>
        <taxon>Embryophyta</taxon>
        <taxon>Tracheophyta</taxon>
        <taxon>Spermatophyta</taxon>
        <taxon>Magnoliopsida</taxon>
        <taxon>eudicotyledons</taxon>
        <taxon>Gunneridae</taxon>
        <taxon>Pentapetalae</taxon>
        <taxon>rosids</taxon>
        <taxon>fabids</taxon>
        <taxon>Rosales</taxon>
        <taxon>Cannabaceae</taxon>
        <taxon>Parasponia</taxon>
    </lineage>
</organism>
<feature type="transmembrane region" description="Helical" evidence="3">
    <location>
        <begin position="6"/>
        <end position="27"/>
    </location>
</feature>
<dbReference type="InterPro" id="IPR045274">
    <property type="entry name" value="WAK-like"/>
</dbReference>
<name>A0A2P5C5Z8_PARAD</name>
<comment type="caution">
    <text evidence="5">The sequence shown here is derived from an EMBL/GenBank/DDBJ whole genome shotgun (WGS) entry which is preliminary data.</text>
</comment>
<proteinExistence type="predicted"/>
<keyword evidence="5" id="KW-0418">Kinase</keyword>
<dbReference type="InterPro" id="IPR001245">
    <property type="entry name" value="Ser-Thr/Tyr_kinase_cat_dom"/>
</dbReference>
<keyword evidence="6" id="KW-1185">Reference proteome</keyword>
<keyword evidence="2" id="KW-0067">ATP-binding</keyword>
<dbReference type="GO" id="GO:0004674">
    <property type="term" value="F:protein serine/threonine kinase activity"/>
    <property type="evidence" value="ECO:0007669"/>
    <property type="project" value="UniProtKB-KW"/>
</dbReference>
<dbReference type="AlphaFoldDB" id="A0A2P5C5Z8"/>
<evidence type="ECO:0000313" key="6">
    <source>
        <dbReference type="Proteomes" id="UP000237105"/>
    </source>
</evidence>
<evidence type="ECO:0000256" key="2">
    <source>
        <dbReference type="ARBA" id="ARBA00022840"/>
    </source>
</evidence>
<evidence type="ECO:0000259" key="4">
    <source>
        <dbReference type="PROSITE" id="PS50011"/>
    </source>
</evidence>
<keyword evidence="1" id="KW-0547">Nucleotide-binding</keyword>
<dbReference type="GO" id="GO:0005886">
    <property type="term" value="C:plasma membrane"/>
    <property type="evidence" value="ECO:0007669"/>
    <property type="project" value="TreeGrafter"/>
</dbReference>
<dbReference type="OrthoDB" id="1163554at2759"/>
<dbReference type="InterPro" id="IPR011009">
    <property type="entry name" value="Kinase-like_dom_sf"/>
</dbReference>